<evidence type="ECO:0000313" key="2">
    <source>
        <dbReference type="Proteomes" id="UP000184241"/>
    </source>
</evidence>
<dbReference type="GO" id="GO:0005829">
    <property type="term" value="C:cytosol"/>
    <property type="evidence" value="ECO:0007669"/>
    <property type="project" value="TreeGrafter"/>
</dbReference>
<dbReference type="RefSeq" id="WP_073022482.1">
    <property type="nucleotide sequence ID" value="NZ_FQXU01000017.1"/>
</dbReference>
<protein>
    <submittedName>
        <fullName evidence="1">Phosphoglycolate phosphatase</fullName>
    </submittedName>
</protein>
<evidence type="ECO:0000313" key="1">
    <source>
        <dbReference type="EMBL" id="SHI66319.1"/>
    </source>
</evidence>
<dbReference type="SFLD" id="SFLDG01135">
    <property type="entry name" value="C1.5.6:_HAD__Beta-PGM__Phospha"/>
    <property type="match status" value="1"/>
</dbReference>
<dbReference type="Gene3D" id="1.10.150.240">
    <property type="entry name" value="Putative phosphatase, domain 2"/>
    <property type="match status" value="1"/>
</dbReference>
<dbReference type="Gene3D" id="3.40.50.1000">
    <property type="entry name" value="HAD superfamily/HAD-like"/>
    <property type="match status" value="1"/>
</dbReference>
<dbReference type="InterPro" id="IPR023198">
    <property type="entry name" value="PGP-like_dom2"/>
</dbReference>
<dbReference type="NCBIfam" id="TIGR01549">
    <property type="entry name" value="HAD-SF-IA-v1"/>
    <property type="match status" value="1"/>
</dbReference>
<name>A0A1M6CZC1_9CLOT</name>
<dbReference type="PANTHER" id="PTHR43434">
    <property type="entry name" value="PHOSPHOGLYCOLATE PHOSPHATASE"/>
    <property type="match status" value="1"/>
</dbReference>
<dbReference type="InterPro" id="IPR036412">
    <property type="entry name" value="HAD-like_sf"/>
</dbReference>
<dbReference type="PANTHER" id="PTHR43434:SF20">
    <property type="entry name" value="5'-NUCLEOTIDASE"/>
    <property type="match status" value="1"/>
</dbReference>
<accession>A0A1M6CZC1</accession>
<dbReference type="SFLD" id="SFLDS00003">
    <property type="entry name" value="Haloacid_Dehalogenase"/>
    <property type="match status" value="1"/>
</dbReference>
<dbReference type="InterPro" id="IPR050155">
    <property type="entry name" value="HAD-like_hydrolase_sf"/>
</dbReference>
<dbReference type="CDD" id="cd04302">
    <property type="entry name" value="HAD_5NT"/>
    <property type="match status" value="1"/>
</dbReference>
<dbReference type="InterPro" id="IPR041492">
    <property type="entry name" value="HAD_2"/>
</dbReference>
<proteinExistence type="predicted"/>
<dbReference type="InterPro" id="IPR006439">
    <property type="entry name" value="HAD-SF_hydro_IA"/>
</dbReference>
<dbReference type="Pfam" id="PF13419">
    <property type="entry name" value="HAD_2"/>
    <property type="match status" value="1"/>
</dbReference>
<dbReference type="InterPro" id="IPR023214">
    <property type="entry name" value="HAD_sf"/>
</dbReference>
<dbReference type="SFLD" id="SFLDG01129">
    <property type="entry name" value="C1.5:_HAD__Beta-PGM__Phosphata"/>
    <property type="match status" value="1"/>
</dbReference>
<gene>
    <name evidence="1" type="ORF">SAMN02745941_04160</name>
</gene>
<dbReference type="SUPFAM" id="SSF56784">
    <property type="entry name" value="HAD-like"/>
    <property type="match status" value="1"/>
</dbReference>
<dbReference type="GO" id="GO:0004713">
    <property type="term" value="F:protein tyrosine kinase activity"/>
    <property type="evidence" value="ECO:0007669"/>
    <property type="project" value="TreeGrafter"/>
</dbReference>
<dbReference type="Proteomes" id="UP000184241">
    <property type="component" value="Unassembled WGS sequence"/>
</dbReference>
<dbReference type="FunFam" id="3.40.50.1000:FF:000022">
    <property type="entry name" value="Phosphoglycolate phosphatase"/>
    <property type="match status" value="1"/>
</dbReference>
<sequence length="217" mass="24506">MDYKYILFDLDGTITDSGVGIINSIVYALKKYGIEVEDKSQLNKFVGPPLSDSFEKYYGFSKEKAIEAVDYYREYYRDKGLFENLIYDRFEDLVKALKGNNKELVVATSKPEIFAKQILEHFNLSKYFTYIAGSTLDGTRSKKGDVIRHALESCEIKDLSQVIMIGDREHDVIGAKQVGIKSIGVLYGYGDREELEGAGADFIAENVMDILDVLKVS</sequence>
<organism evidence="1 2">
    <name type="scientific">Clostridium intestinale DSM 6191</name>
    <dbReference type="NCBI Taxonomy" id="1121320"/>
    <lineage>
        <taxon>Bacteria</taxon>
        <taxon>Bacillati</taxon>
        <taxon>Bacillota</taxon>
        <taxon>Clostridia</taxon>
        <taxon>Eubacteriales</taxon>
        <taxon>Clostridiaceae</taxon>
        <taxon>Clostridium</taxon>
    </lineage>
</organism>
<reference evidence="1 2" key="1">
    <citation type="submission" date="2016-11" db="EMBL/GenBank/DDBJ databases">
        <authorList>
            <person name="Jaros S."/>
            <person name="Januszkiewicz K."/>
            <person name="Wedrychowicz H."/>
        </authorList>
    </citation>
    <scope>NUCLEOTIDE SEQUENCE [LARGE SCALE GENOMIC DNA]</scope>
    <source>
        <strain evidence="1 2">DSM 6191</strain>
    </source>
</reference>
<dbReference type="EMBL" id="FQXU01000017">
    <property type="protein sequence ID" value="SHI66319.1"/>
    <property type="molecule type" value="Genomic_DNA"/>
</dbReference>
<dbReference type="AlphaFoldDB" id="A0A1M6CZC1"/>